<dbReference type="InterPro" id="IPR019734">
    <property type="entry name" value="TPR_rpt"/>
</dbReference>
<evidence type="ECO:0000256" key="1">
    <source>
        <dbReference type="PROSITE-ProRule" id="PRU00339"/>
    </source>
</evidence>
<dbReference type="SUPFAM" id="SSF48452">
    <property type="entry name" value="TPR-like"/>
    <property type="match status" value="1"/>
</dbReference>
<keyword evidence="2" id="KW-0812">Transmembrane</keyword>
<comment type="caution">
    <text evidence="3">The sequence shown here is derived from an EMBL/GenBank/DDBJ whole genome shotgun (WGS) entry which is preliminary data.</text>
</comment>
<evidence type="ECO:0000313" key="3">
    <source>
        <dbReference type="EMBL" id="OYD14142.1"/>
    </source>
</evidence>
<dbReference type="PANTHER" id="PTHR10098:SF108">
    <property type="entry name" value="TETRATRICOPEPTIDE REPEAT PROTEIN 28"/>
    <property type="match status" value="1"/>
</dbReference>
<dbReference type="InterPro" id="IPR011990">
    <property type="entry name" value="TPR-like_helical_dom_sf"/>
</dbReference>
<dbReference type="Pfam" id="PF13374">
    <property type="entry name" value="TPR_10"/>
    <property type="match status" value="1"/>
</dbReference>
<organism evidence="3 4">
    <name type="scientific">candidate division WOR-3 bacterium JGI_Cruoil_03_51_56</name>
    <dbReference type="NCBI Taxonomy" id="1973747"/>
    <lineage>
        <taxon>Bacteria</taxon>
        <taxon>Bacteria division WOR-3</taxon>
    </lineage>
</organism>
<dbReference type="PANTHER" id="PTHR10098">
    <property type="entry name" value="RAPSYN-RELATED"/>
    <property type="match status" value="1"/>
</dbReference>
<dbReference type="SMART" id="SM00028">
    <property type="entry name" value="TPR"/>
    <property type="match status" value="4"/>
</dbReference>
<sequence>MIFWSIAAVITGIIAAVFVAMKYSPKRRAARFEKNLAGIKKELGDIRFFTVGTVPADFERGIAAMKKARWIDAADFFKKGLGKTSGLQQAVRFNFIGICCYLGRRVNEAPGNFLKAARLAHESGDLEGEGAALGNLGLVYLACGEIDKAQEYHLEALEVDRETGNLQGVAGDLGRLGFIRQAKGELDAALEYHQEALKIDRETANQHGVANDLGRIGLAYQTRGELDKAQEYYKQALEVATDARYRQGMADILGNIGMVHKERGEHSEALRYLLTALRLFMETRAEAKVVNTLKNLHILYRQMGREDFTKGCKKHETDMSNLNRLIRLMEKLDREQARAGATS</sequence>
<protein>
    <submittedName>
        <fullName evidence="3">Uncharacterized protein</fullName>
    </submittedName>
</protein>
<name>A0A235BPM2_UNCW3</name>
<dbReference type="Pfam" id="PF13424">
    <property type="entry name" value="TPR_12"/>
    <property type="match status" value="1"/>
</dbReference>
<dbReference type="AlphaFoldDB" id="A0A235BPM2"/>
<feature type="transmembrane region" description="Helical" evidence="2">
    <location>
        <begin position="6"/>
        <end position="24"/>
    </location>
</feature>
<feature type="repeat" description="TPR" evidence="1">
    <location>
        <begin position="210"/>
        <end position="243"/>
    </location>
</feature>
<keyword evidence="1" id="KW-0802">TPR repeat</keyword>
<dbReference type="Pfam" id="PF13176">
    <property type="entry name" value="TPR_7"/>
    <property type="match status" value="1"/>
</dbReference>
<gene>
    <name evidence="3" type="ORF">CH330_09290</name>
</gene>
<keyword evidence="2" id="KW-1133">Transmembrane helix</keyword>
<keyword evidence="2" id="KW-0472">Membrane</keyword>
<dbReference type="Proteomes" id="UP000215559">
    <property type="component" value="Unassembled WGS sequence"/>
</dbReference>
<dbReference type="Gene3D" id="1.25.40.10">
    <property type="entry name" value="Tetratricopeptide repeat domain"/>
    <property type="match status" value="2"/>
</dbReference>
<reference evidence="3 4" key="1">
    <citation type="submission" date="2017-07" db="EMBL/GenBank/DDBJ databases">
        <title>Recovery of genomes from metagenomes via a dereplication, aggregation, and scoring strategy.</title>
        <authorList>
            <person name="Sieber C.M."/>
            <person name="Probst A.J."/>
            <person name="Sharrar A."/>
            <person name="Thomas B.C."/>
            <person name="Hess M."/>
            <person name="Tringe S.G."/>
            <person name="Banfield J.F."/>
        </authorList>
    </citation>
    <scope>NUCLEOTIDE SEQUENCE [LARGE SCALE GENOMIC DNA]</scope>
    <source>
        <strain evidence="3">JGI_Cruoil_03_51_56</strain>
    </source>
</reference>
<accession>A0A235BPM2</accession>
<dbReference type="EMBL" id="NOZP01000178">
    <property type="protein sequence ID" value="OYD14142.1"/>
    <property type="molecule type" value="Genomic_DNA"/>
</dbReference>
<feature type="repeat" description="TPR" evidence="1">
    <location>
        <begin position="130"/>
        <end position="163"/>
    </location>
</feature>
<feature type="repeat" description="TPR" evidence="1">
    <location>
        <begin position="170"/>
        <end position="203"/>
    </location>
</feature>
<feature type="repeat" description="TPR" evidence="1">
    <location>
        <begin position="250"/>
        <end position="283"/>
    </location>
</feature>
<evidence type="ECO:0000313" key="4">
    <source>
        <dbReference type="Proteomes" id="UP000215559"/>
    </source>
</evidence>
<evidence type="ECO:0000256" key="2">
    <source>
        <dbReference type="SAM" id="Phobius"/>
    </source>
</evidence>
<dbReference type="PROSITE" id="PS50005">
    <property type="entry name" value="TPR"/>
    <property type="match status" value="4"/>
</dbReference>
<proteinExistence type="predicted"/>